<name>A0AAE3KTE0_9CYAN</name>
<comment type="caution">
    <text evidence="1">The sequence shown here is derived from an EMBL/GenBank/DDBJ whole genome shotgun (WGS) entry which is preliminary data.</text>
</comment>
<dbReference type="EMBL" id="JAMZMM010000199">
    <property type="protein sequence ID" value="MCP2730427.1"/>
    <property type="molecule type" value="Genomic_DNA"/>
</dbReference>
<accession>A0AAE3KTE0</accession>
<reference evidence="1" key="1">
    <citation type="submission" date="2022-06" db="EMBL/GenBank/DDBJ databases">
        <title>New cyanobacteria of genus Symplocastrum in benthos of Lake Baikal.</title>
        <authorList>
            <person name="Sorokovikova E."/>
            <person name="Tikhonova I."/>
            <person name="Krasnopeev A."/>
            <person name="Evseev P."/>
            <person name="Gladkikh A."/>
            <person name="Belykh O."/>
        </authorList>
    </citation>
    <scope>NUCLEOTIDE SEQUENCE</scope>
    <source>
        <strain evidence="1">BBK-W-15</strain>
    </source>
</reference>
<organism evidence="1 2">
    <name type="scientific">Limnofasciculus baicalensis BBK-W-15</name>
    <dbReference type="NCBI Taxonomy" id="2699891"/>
    <lineage>
        <taxon>Bacteria</taxon>
        <taxon>Bacillati</taxon>
        <taxon>Cyanobacteriota</taxon>
        <taxon>Cyanophyceae</taxon>
        <taxon>Coleofasciculales</taxon>
        <taxon>Coleofasciculaceae</taxon>
        <taxon>Limnofasciculus</taxon>
        <taxon>Limnofasciculus baicalensis</taxon>
    </lineage>
</organism>
<dbReference type="Proteomes" id="UP001204953">
    <property type="component" value="Unassembled WGS sequence"/>
</dbReference>
<dbReference type="RefSeq" id="WP_254013187.1">
    <property type="nucleotide sequence ID" value="NZ_JAMZMM010000199.1"/>
</dbReference>
<sequence>MLVHFNGLKLLDREFILWRVFRLIEIGASYRLKPTESEFKSMTGGCGKGEVVCLSEETIDFDHNFGVQYLFNHEQLLINHQ</sequence>
<evidence type="ECO:0000313" key="1">
    <source>
        <dbReference type="EMBL" id="MCP2730427.1"/>
    </source>
</evidence>
<keyword evidence="2" id="KW-1185">Reference proteome</keyword>
<dbReference type="AlphaFoldDB" id="A0AAE3KTE0"/>
<proteinExistence type="predicted"/>
<protein>
    <submittedName>
        <fullName evidence="1">Uncharacterized protein</fullName>
    </submittedName>
</protein>
<evidence type="ECO:0000313" key="2">
    <source>
        <dbReference type="Proteomes" id="UP001204953"/>
    </source>
</evidence>
<gene>
    <name evidence="1" type="ORF">NJ959_18525</name>
</gene>